<protein>
    <recommendedName>
        <fullName evidence="2">Serine protease</fullName>
    </recommendedName>
</protein>
<sequence length="639" mass="71416">MSIKGKPPLLCAFLLTVLVFTLPVIAGSSEFTFSPEALSKSTVKILIKTNNEVVASATGFVWRKQNQIVTSLHLMSDAPNTRVIVEFERKKRLATIKKLLPSADLVLLEVTNPVADWIPLTDYNHKKPKYRAEAAALGFNRGSNGMSTRELRKGYITPEILKELLPPAAVAKLNKSNLLDLRLPIYYFDGSLLPGYSGAPVVDSAGKLIGIGNGGLENGASSVSWVIPAYQLANLIDSSISTFPAEFGSVNSTFSGDNTQHRPPSTAYNDKARHHKPAYDRTDTITWQLTTFTSTLLPFIFSKTLNLIDQTINPLLPFTNVSSVNLVEPPRLPTISWSLLPGTIFTQLNNQLSPFIASNSPAQPDNKAIIAISTVDAINEAYWESDYREVSYDQFLFIKTKSRDFQQMLASSSDPDGLNKVFQLYKAFFKGYQIDHRNFVFDIYEDGRTGLNIAVPHGVELTVDDGRYLLVDGEMFCQTCPYEIQYHVRTLSDHDLATMQSTPEKFLERVAYDHLADLLTEGPGYGEYQELRHIESYGSDRHVLRTLYSNFQNSHQQEALELNYFTAATSRDTWFQAQGILNRFDQEFIAALNKHQGTNCGNINLEQSKTALCGDLETILKILMSVHLTSFSNKFISEN</sequence>
<dbReference type="Pfam" id="PF13365">
    <property type="entry name" value="Trypsin_2"/>
    <property type="match status" value="1"/>
</dbReference>
<dbReference type="AlphaFoldDB" id="A0A3B1A4Y6"/>
<reference evidence="1" key="1">
    <citation type="submission" date="2018-06" db="EMBL/GenBank/DDBJ databases">
        <authorList>
            <person name="Zhirakovskaya E."/>
        </authorList>
    </citation>
    <scope>NUCLEOTIDE SEQUENCE</scope>
</reference>
<accession>A0A3B1A4Y6</accession>
<proteinExistence type="predicted"/>
<dbReference type="SUPFAM" id="SSF50494">
    <property type="entry name" value="Trypsin-like serine proteases"/>
    <property type="match status" value="1"/>
</dbReference>
<dbReference type="PANTHER" id="PTHR43019">
    <property type="entry name" value="SERINE ENDOPROTEASE DEGS"/>
    <property type="match status" value="1"/>
</dbReference>
<dbReference type="InterPro" id="IPR043504">
    <property type="entry name" value="Peptidase_S1_PA_chymotrypsin"/>
</dbReference>
<dbReference type="InterPro" id="IPR009003">
    <property type="entry name" value="Peptidase_S1_PA"/>
</dbReference>
<dbReference type="PANTHER" id="PTHR43019:SF23">
    <property type="entry name" value="PROTEASE DO-LIKE 5, CHLOROPLASTIC"/>
    <property type="match status" value="1"/>
</dbReference>
<gene>
    <name evidence="1" type="ORF">MNBD_GAMMA17-1209</name>
</gene>
<evidence type="ECO:0000313" key="1">
    <source>
        <dbReference type="EMBL" id="VAW87966.1"/>
    </source>
</evidence>
<dbReference type="Gene3D" id="2.40.10.10">
    <property type="entry name" value="Trypsin-like serine proteases"/>
    <property type="match status" value="2"/>
</dbReference>
<dbReference type="EMBL" id="UOFQ01000083">
    <property type="protein sequence ID" value="VAW87966.1"/>
    <property type="molecule type" value="Genomic_DNA"/>
</dbReference>
<name>A0A3B1A4Y6_9ZZZZ</name>
<organism evidence="1">
    <name type="scientific">hydrothermal vent metagenome</name>
    <dbReference type="NCBI Taxonomy" id="652676"/>
    <lineage>
        <taxon>unclassified sequences</taxon>
        <taxon>metagenomes</taxon>
        <taxon>ecological metagenomes</taxon>
    </lineage>
</organism>
<evidence type="ECO:0008006" key="2">
    <source>
        <dbReference type="Google" id="ProtNLM"/>
    </source>
</evidence>